<proteinExistence type="inferred from homology"/>
<dbReference type="InterPro" id="IPR014721">
    <property type="entry name" value="Ribsml_uS5_D2-typ_fold_subgr"/>
</dbReference>
<evidence type="ECO:0000256" key="12">
    <source>
        <dbReference type="ARBA" id="ARBA00023239"/>
    </source>
</evidence>
<dbReference type="InterPro" id="IPR041431">
    <property type="entry name" value="Mvd1_C"/>
</dbReference>
<keyword evidence="17" id="KW-1185">Reference proteome</keyword>
<dbReference type="GO" id="GO:0004163">
    <property type="term" value="F:diphosphomevalonate decarboxylase activity"/>
    <property type="evidence" value="ECO:0007669"/>
    <property type="project" value="UniProtKB-EC"/>
</dbReference>
<dbReference type="Proteomes" id="UP000030655">
    <property type="component" value="Unassembled WGS sequence"/>
</dbReference>
<dbReference type="GO" id="GO:0019287">
    <property type="term" value="P:isopentenyl diphosphate biosynthetic process, mevalonate pathway"/>
    <property type="evidence" value="ECO:0007669"/>
    <property type="project" value="UniProtKB-UniPathway"/>
</dbReference>
<dbReference type="AlphaFoldDB" id="A0A059F4T3"/>
<organism evidence="16 17">
    <name type="scientific">Anncaliia algerae PRA339</name>
    <dbReference type="NCBI Taxonomy" id="1288291"/>
    <lineage>
        <taxon>Eukaryota</taxon>
        <taxon>Fungi</taxon>
        <taxon>Fungi incertae sedis</taxon>
        <taxon>Microsporidia</taxon>
        <taxon>Tubulinosematoidea</taxon>
        <taxon>Tubulinosematidae</taxon>
        <taxon>Anncaliia</taxon>
    </lineage>
</organism>
<dbReference type="SUPFAM" id="SSF55060">
    <property type="entry name" value="GHMP Kinase, C-terminal domain"/>
    <property type="match status" value="1"/>
</dbReference>
<dbReference type="GO" id="GO:0005829">
    <property type="term" value="C:cytosol"/>
    <property type="evidence" value="ECO:0007669"/>
    <property type="project" value="InterPro"/>
</dbReference>
<dbReference type="UniPathway" id="UPA00057">
    <property type="reaction ID" value="UER00100"/>
</dbReference>
<evidence type="ECO:0000256" key="2">
    <source>
        <dbReference type="ARBA" id="ARBA00008831"/>
    </source>
</evidence>
<evidence type="ECO:0000256" key="7">
    <source>
        <dbReference type="ARBA" id="ARBA00022955"/>
    </source>
</evidence>
<evidence type="ECO:0000256" key="13">
    <source>
        <dbReference type="PIRNR" id="PIRNR015950"/>
    </source>
</evidence>
<evidence type="ECO:0000256" key="5">
    <source>
        <dbReference type="ARBA" id="ARBA00022741"/>
    </source>
</evidence>
<protein>
    <recommendedName>
        <fullName evidence="3 13">Diphosphomevalonate decarboxylase</fullName>
        <ecNumber evidence="3 13">4.1.1.33</ecNumber>
    </recommendedName>
</protein>
<evidence type="ECO:0000313" key="17">
    <source>
        <dbReference type="Proteomes" id="UP000030655"/>
    </source>
</evidence>
<evidence type="ECO:0000256" key="3">
    <source>
        <dbReference type="ARBA" id="ARBA00012296"/>
    </source>
</evidence>
<keyword evidence="5 13" id="KW-0547">Nucleotide-binding</keyword>
<gene>
    <name evidence="16" type="ORF">H312_00565</name>
</gene>
<dbReference type="InterPro" id="IPR020568">
    <property type="entry name" value="Ribosomal_Su5_D2-typ_SF"/>
</dbReference>
<sequence length="307" mass="35080">MSKTLKSYTSTLYPNIALIKYWGKSDEKENKPTNESISITLNKLKTITTISENSEDEFILDGNKIEIPSRMKKLLEYFRNRSIFKNKIKIESQNNFPHSCGLASSSSGYSALVKGLKGFFELNVDEKELSILARKGSGSASRSIFDGFVHLKKENDEYFSCKIADCLNLKVLIVILDSKVKKVSSTEGMNRTVSTSNLFKMRLSNIQEKVNRMLAYIKEENYDGILNLTMRDSNEIHAVCLDSFPPIFYLNENSHKVIDIVHGINKEEIKLAYTFDAGPNAFLIIKNEFYEEVKRIFEKEFKVIEGL</sequence>
<dbReference type="HOGENOM" id="CLU_040369_0_0_1"/>
<dbReference type="Gene3D" id="3.30.230.10">
    <property type="match status" value="1"/>
</dbReference>
<dbReference type="GO" id="GO:0006696">
    <property type="term" value="P:ergosterol biosynthetic process"/>
    <property type="evidence" value="ECO:0007669"/>
    <property type="project" value="EnsemblFungi"/>
</dbReference>
<feature type="domain" description="Diphosphomevalonate decarboxylase-like N-terminal" evidence="15">
    <location>
        <begin position="13"/>
        <end position="157"/>
    </location>
</feature>
<dbReference type="EMBL" id="KK365133">
    <property type="protein sequence ID" value="KCZ82082.1"/>
    <property type="molecule type" value="Genomic_DNA"/>
</dbReference>
<keyword evidence="7" id="KW-0752">Steroid biosynthesis</keyword>
<dbReference type="InterPro" id="IPR005935">
    <property type="entry name" value="Mev_decarb"/>
</dbReference>
<dbReference type="OrthoDB" id="10253702at2759"/>
<accession>A0A059F4T3</accession>
<keyword evidence="11" id="KW-0753">Steroid metabolism</keyword>
<feature type="domain" description="Mvd1 C-terminal" evidence="14">
    <location>
        <begin position="171"/>
        <end position="302"/>
    </location>
</feature>
<evidence type="ECO:0000256" key="11">
    <source>
        <dbReference type="ARBA" id="ARBA00023221"/>
    </source>
</evidence>
<keyword evidence="6 13" id="KW-0067">ATP-binding</keyword>
<reference evidence="16 17" key="2">
    <citation type="submission" date="2014-03" db="EMBL/GenBank/DDBJ databases">
        <title>The Genome Sequence of Anncaliia algerae insect isolate PRA339.</title>
        <authorList>
            <consortium name="The Broad Institute Genome Sequencing Platform"/>
            <consortium name="The Broad Institute Genome Sequencing Center for Infectious Disease"/>
            <person name="Cuomo C."/>
            <person name="Becnel J."/>
            <person name="Sanscrainte N."/>
            <person name="Walker B."/>
            <person name="Young S.K."/>
            <person name="Zeng Q."/>
            <person name="Gargeya S."/>
            <person name="Fitzgerald M."/>
            <person name="Haas B."/>
            <person name="Abouelleil A."/>
            <person name="Alvarado L."/>
            <person name="Arachchi H.M."/>
            <person name="Berlin A.M."/>
            <person name="Chapman S.B."/>
            <person name="Dewar J."/>
            <person name="Goldberg J."/>
            <person name="Griggs A."/>
            <person name="Gujja S."/>
            <person name="Hansen M."/>
            <person name="Howarth C."/>
            <person name="Imamovic A."/>
            <person name="Larimer J."/>
            <person name="McCowan C."/>
            <person name="Murphy C."/>
            <person name="Neiman D."/>
            <person name="Pearson M."/>
            <person name="Priest M."/>
            <person name="Roberts A."/>
            <person name="Saif S."/>
            <person name="Shea T."/>
            <person name="Sisk P."/>
            <person name="Sykes S."/>
            <person name="Wortman J."/>
            <person name="Nusbaum C."/>
            <person name="Birren B."/>
        </authorList>
    </citation>
    <scope>NUCLEOTIDE SEQUENCE [LARGE SCALE GENOMIC DNA]</scope>
    <source>
        <strain evidence="16 17">PRA339</strain>
    </source>
</reference>
<keyword evidence="10" id="KW-1207">Sterol metabolism</keyword>
<name>A0A059F4T3_9MICR</name>
<dbReference type="PANTHER" id="PTHR10977">
    <property type="entry name" value="DIPHOSPHOMEVALONATE DECARBOXYLASE"/>
    <property type="match status" value="1"/>
</dbReference>
<comment type="catalytic activity">
    <reaction evidence="13">
        <text>(R)-5-diphosphomevalonate + ATP = isopentenyl diphosphate + ADP + phosphate + CO2</text>
        <dbReference type="Rhea" id="RHEA:23732"/>
        <dbReference type="ChEBI" id="CHEBI:16526"/>
        <dbReference type="ChEBI" id="CHEBI:30616"/>
        <dbReference type="ChEBI" id="CHEBI:43474"/>
        <dbReference type="ChEBI" id="CHEBI:57557"/>
        <dbReference type="ChEBI" id="CHEBI:128769"/>
        <dbReference type="ChEBI" id="CHEBI:456216"/>
        <dbReference type="EC" id="4.1.1.33"/>
    </reaction>
</comment>
<evidence type="ECO:0000259" key="15">
    <source>
        <dbReference type="Pfam" id="PF22700"/>
    </source>
</evidence>
<dbReference type="Pfam" id="PF18376">
    <property type="entry name" value="MDD_C"/>
    <property type="match status" value="1"/>
</dbReference>
<dbReference type="PIRSF" id="PIRSF015950">
    <property type="entry name" value="Mev_P_decrbx"/>
    <property type="match status" value="1"/>
</dbReference>
<dbReference type="InterPro" id="IPR029765">
    <property type="entry name" value="Mev_diP_decarb"/>
</dbReference>
<evidence type="ECO:0000256" key="1">
    <source>
        <dbReference type="ARBA" id="ARBA00005055"/>
    </source>
</evidence>
<evidence type="ECO:0000256" key="8">
    <source>
        <dbReference type="ARBA" id="ARBA00023011"/>
    </source>
</evidence>
<dbReference type="Pfam" id="PF22700">
    <property type="entry name" value="MVD-like_N"/>
    <property type="match status" value="1"/>
</dbReference>
<evidence type="ECO:0000256" key="10">
    <source>
        <dbReference type="ARBA" id="ARBA00023166"/>
    </source>
</evidence>
<keyword evidence="4" id="KW-0444">Lipid biosynthesis</keyword>
<dbReference type="STRING" id="1288291.A0A059F4T3"/>
<keyword evidence="8" id="KW-0756">Sterol biosynthesis</keyword>
<dbReference type="PANTHER" id="PTHR10977:SF3">
    <property type="entry name" value="DIPHOSPHOMEVALONATE DECARBOXYLASE"/>
    <property type="match status" value="1"/>
</dbReference>
<evidence type="ECO:0000256" key="6">
    <source>
        <dbReference type="ARBA" id="ARBA00022840"/>
    </source>
</evidence>
<evidence type="ECO:0000256" key="4">
    <source>
        <dbReference type="ARBA" id="ARBA00022516"/>
    </source>
</evidence>
<dbReference type="Gene3D" id="3.30.70.890">
    <property type="entry name" value="GHMP kinase, C-terminal domain"/>
    <property type="match status" value="1"/>
</dbReference>
<dbReference type="InterPro" id="IPR036554">
    <property type="entry name" value="GHMP_kinase_C_sf"/>
</dbReference>
<dbReference type="NCBIfam" id="TIGR01240">
    <property type="entry name" value="mevDPdecarb"/>
    <property type="match status" value="1"/>
</dbReference>
<evidence type="ECO:0000256" key="9">
    <source>
        <dbReference type="ARBA" id="ARBA00023098"/>
    </source>
</evidence>
<evidence type="ECO:0000313" key="16">
    <source>
        <dbReference type="EMBL" id="KCZ82082.1"/>
    </source>
</evidence>
<comment type="similarity">
    <text evidence="2 13">Belongs to the diphosphomevalonate decarboxylase family.</text>
</comment>
<dbReference type="SUPFAM" id="SSF54211">
    <property type="entry name" value="Ribosomal protein S5 domain 2-like"/>
    <property type="match status" value="1"/>
</dbReference>
<dbReference type="InterPro" id="IPR053859">
    <property type="entry name" value="MVD-like_N"/>
</dbReference>
<dbReference type="VEuPathDB" id="MicrosporidiaDB:H312_00565"/>
<comment type="pathway">
    <text evidence="1">Isoprenoid biosynthesis; isopentenyl diphosphate biosynthesis via mevalonate pathway; isopentenyl diphosphate from (R)-mevalonate: step 3/3.</text>
</comment>
<dbReference type="GO" id="GO:0005524">
    <property type="term" value="F:ATP binding"/>
    <property type="evidence" value="ECO:0007669"/>
    <property type="project" value="UniProtKB-UniRule"/>
</dbReference>
<keyword evidence="12 13" id="KW-0456">Lyase</keyword>
<dbReference type="EC" id="4.1.1.33" evidence="3 13"/>
<evidence type="ECO:0000259" key="14">
    <source>
        <dbReference type="Pfam" id="PF18376"/>
    </source>
</evidence>
<keyword evidence="9 13" id="KW-0443">Lipid metabolism</keyword>
<reference evidence="17" key="1">
    <citation type="submission" date="2013-02" db="EMBL/GenBank/DDBJ databases">
        <authorList>
            <consortium name="The Broad Institute Genome Sequencing Platform"/>
            <person name="Cuomo C."/>
            <person name="Becnel J."/>
            <person name="Sanscrainte N."/>
            <person name="Walker B."/>
            <person name="Young S.K."/>
            <person name="Zeng Q."/>
            <person name="Gargeya S."/>
            <person name="Fitzgerald M."/>
            <person name="Haas B."/>
            <person name="Abouelleil A."/>
            <person name="Alvarado L."/>
            <person name="Arachchi H.M."/>
            <person name="Berlin A.M."/>
            <person name="Chapman S.B."/>
            <person name="Dewar J."/>
            <person name="Goldberg J."/>
            <person name="Griggs A."/>
            <person name="Gujja S."/>
            <person name="Hansen M."/>
            <person name="Howarth C."/>
            <person name="Imamovic A."/>
            <person name="Larimer J."/>
            <person name="McCowan C."/>
            <person name="Murphy C."/>
            <person name="Neiman D."/>
            <person name="Pearson M."/>
            <person name="Priest M."/>
            <person name="Roberts A."/>
            <person name="Saif S."/>
            <person name="Shea T."/>
            <person name="Sisk P."/>
            <person name="Sykes S."/>
            <person name="Wortman J."/>
            <person name="Nusbaum C."/>
            <person name="Birren B."/>
        </authorList>
    </citation>
    <scope>NUCLEOTIDE SEQUENCE [LARGE SCALE GENOMIC DNA]</scope>
    <source>
        <strain evidence="17">PRA339</strain>
    </source>
</reference>